<comment type="caution">
    <text evidence="1">The sequence shown here is derived from an EMBL/GenBank/DDBJ whole genome shotgun (WGS) entry which is preliminary data.</text>
</comment>
<sequence length="115" mass="13173">YPCICEYYEIGQQISKHIHFIHISIAKSKDSLNDNVPGCSYQCTDTSEKTDQVLENLKHLTVEPSSTNENRTGKIKYLVSQLENINQSKLEDSVLNQIPRHIVIVNNLTNWEISI</sequence>
<reference evidence="1 2" key="1">
    <citation type="journal article" date="2021" name="BMC Biol.">
        <title>Horizontally acquired antibacterial genes associated with adaptive radiation of ladybird beetles.</title>
        <authorList>
            <person name="Li H.S."/>
            <person name="Tang X.F."/>
            <person name="Huang Y.H."/>
            <person name="Xu Z.Y."/>
            <person name="Chen M.L."/>
            <person name="Du X.Y."/>
            <person name="Qiu B.Y."/>
            <person name="Chen P.T."/>
            <person name="Zhang W."/>
            <person name="Slipinski A."/>
            <person name="Escalona H.E."/>
            <person name="Waterhouse R.M."/>
            <person name="Zwick A."/>
            <person name="Pang H."/>
        </authorList>
    </citation>
    <scope>NUCLEOTIDE SEQUENCE [LARGE SCALE GENOMIC DNA]</scope>
    <source>
        <strain evidence="1">SYSU2018</strain>
    </source>
</reference>
<proteinExistence type="predicted"/>
<dbReference type="Proteomes" id="UP001516400">
    <property type="component" value="Unassembled WGS sequence"/>
</dbReference>
<dbReference type="AlphaFoldDB" id="A0ABD2NUE0"/>
<feature type="non-terminal residue" evidence="1">
    <location>
        <position position="115"/>
    </location>
</feature>
<gene>
    <name evidence="1" type="ORF">HHI36_005523</name>
</gene>
<evidence type="ECO:0000313" key="1">
    <source>
        <dbReference type="EMBL" id="KAL3282336.1"/>
    </source>
</evidence>
<dbReference type="EMBL" id="JABFTP020000144">
    <property type="protein sequence ID" value="KAL3282336.1"/>
    <property type="molecule type" value="Genomic_DNA"/>
</dbReference>
<feature type="non-terminal residue" evidence="1">
    <location>
        <position position="1"/>
    </location>
</feature>
<evidence type="ECO:0000313" key="2">
    <source>
        <dbReference type="Proteomes" id="UP001516400"/>
    </source>
</evidence>
<accession>A0ABD2NUE0</accession>
<keyword evidence="2" id="KW-1185">Reference proteome</keyword>
<protein>
    <submittedName>
        <fullName evidence="1">Uncharacterized protein</fullName>
    </submittedName>
</protein>
<name>A0ABD2NUE0_9CUCU</name>
<organism evidence="1 2">
    <name type="scientific">Cryptolaemus montrouzieri</name>
    <dbReference type="NCBI Taxonomy" id="559131"/>
    <lineage>
        <taxon>Eukaryota</taxon>
        <taxon>Metazoa</taxon>
        <taxon>Ecdysozoa</taxon>
        <taxon>Arthropoda</taxon>
        <taxon>Hexapoda</taxon>
        <taxon>Insecta</taxon>
        <taxon>Pterygota</taxon>
        <taxon>Neoptera</taxon>
        <taxon>Endopterygota</taxon>
        <taxon>Coleoptera</taxon>
        <taxon>Polyphaga</taxon>
        <taxon>Cucujiformia</taxon>
        <taxon>Coccinelloidea</taxon>
        <taxon>Coccinellidae</taxon>
        <taxon>Scymninae</taxon>
        <taxon>Scymnini</taxon>
        <taxon>Cryptolaemus</taxon>
    </lineage>
</organism>